<dbReference type="EMBL" id="CP026512">
    <property type="protein sequence ID" value="QAX81531.1"/>
    <property type="molecule type" value="Genomic_DNA"/>
</dbReference>
<dbReference type="InterPro" id="IPR050229">
    <property type="entry name" value="GlpE_sulfurtransferase"/>
</dbReference>
<feature type="transmembrane region" description="Helical" evidence="1">
    <location>
        <begin position="6"/>
        <end position="29"/>
    </location>
</feature>
<dbReference type="PANTHER" id="PTHR43031">
    <property type="entry name" value="FAD-DEPENDENT OXIDOREDUCTASE"/>
    <property type="match status" value="1"/>
</dbReference>
<evidence type="ECO:0000256" key="1">
    <source>
        <dbReference type="SAM" id="Phobius"/>
    </source>
</evidence>
<keyword evidence="1" id="KW-0472">Membrane</keyword>
<evidence type="ECO:0000313" key="4">
    <source>
        <dbReference type="Proteomes" id="UP000288953"/>
    </source>
</evidence>
<proteinExistence type="predicted"/>
<sequence length="137" mass="15100">MVDQLIVFITTNYLLVAAFIILLTLLIAYEISLSGRSLSTSELIMLVNKNKDVIVDIRPVKDFTVGHIFGAINIPHDKLIARLVELEKYKAKTIILVDAQGRYAGINTSEMLKAGFIVAKLSGGISSWKANNLLLVK</sequence>
<evidence type="ECO:0000259" key="2">
    <source>
        <dbReference type="PROSITE" id="PS50206"/>
    </source>
</evidence>
<dbReference type="Proteomes" id="UP000288953">
    <property type="component" value="Chromosome"/>
</dbReference>
<feature type="domain" description="Rhodanese" evidence="2">
    <location>
        <begin position="48"/>
        <end position="137"/>
    </location>
</feature>
<keyword evidence="1" id="KW-0812">Transmembrane</keyword>
<evidence type="ECO:0000313" key="3">
    <source>
        <dbReference type="EMBL" id="QAX81531.1"/>
    </source>
</evidence>
<dbReference type="Pfam" id="PF00581">
    <property type="entry name" value="Rhodanese"/>
    <property type="match status" value="1"/>
</dbReference>
<keyword evidence="1" id="KW-1133">Transmembrane helix</keyword>
<dbReference type="SMART" id="SM00450">
    <property type="entry name" value="RHOD"/>
    <property type="match status" value="1"/>
</dbReference>
<organism evidence="3 4">
    <name type="scientific">Candidatus Pseudomonas adelgestsugas</name>
    <dbReference type="NCBI Taxonomy" id="1302376"/>
    <lineage>
        <taxon>Bacteria</taxon>
        <taxon>Pseudomonadati</taxon>
        <taxon>Pseudomonadota</taxon>
        <taxon>Gammaproteobacteria</taxon>
        <taxon>Pseudomonadales</taxon>
        <taxon>Pseudomonadaceae</taxon>
        <taxon>Pseudomonas</taxon>
    </lineage>
</organism>
<dbReference type="SUPFAM" id="SSF52821">
    <property type="entry name" value="Rhodanese/Cell cycle control phosphatase"/>
    <property type="match status" value="1"/>
</dbReference>
<dbReference type="RefSeq" id="WP_129210588.1">
    <property type="nucleotide sequence ID" value="NZ_CP026512.1"/>
</dbReference>
<dbReference type="InterPro" id="IPR036873">
    <property type="entry name" value="Rhodanese-like_dom_sf"/>
</dbReference>
<dbReference type="InterPro" id="IPR001763">
    <property type="entry name" value="Rhodanese-like_dom"/>
</dbReference>
<reference evidence="3 4" key="1">
    <citation type="journal article" date="2018" name="Genome Biol. Evol.">
        <title>Partnering With a Pest: Genomes of Hemlock Woolly Adelgid Symbionts Reveal Atypical Nutritional Provisioning Patterns in Dual-Obligate Bacteria.</title>
        <authorList>
            <person name="Weglarz K.M."/>
            <person name="Havill N.P."/>
            <person name="Burke G.R."/>
            <person name="von Dohlen C.D."/>
        </authorList>
    </citation>
    <scope>NUCLEOTIDE SEQUENCE [LARGE SCALE GENOMIC DNA]</scope>
    <source>
        <strain evidence="3 4">HWA_ENA</strain>
    </source>
</reference>
<accession>A0ABX5R8A3</accession>
<name>A0ABX5R8A3_9PSED</name>
<gene>
    <name evidence="3" type="ORF">C3B55_00165</name>
</gene>
<dbReference type="CDD" id="cd00158">
    <property type="entry name" value="RHOD"/>
    <property type="match status" value="1"/>
</dbReference>
<dbReference type="PANTHER" id="PTHR43031:SF18">
    <property type="entry name" value="RHODANESE-RELATED SULFURTRANSFERASES"/>
    <property type="match status" value="1"/>
</dbReference>
<keyword evidence="4" id="KW-1185">Reference proteome</keyword>
<dbReference type="PROSITE" id="PS50206">
    <property type="entry name" value="RHODANESE_3"/>
    <property type="match status" value="1"/>
</dbReference>
<protein>
    <submittedName>
        <fullName evidence="3">Molybdopterin biosynthesis protein MoeB</fullName>
    </submittedName>
</protein>
<dbReference type="Gene3D" id="3.40.250.10">
    <property type="entry name" value="Rhodanese-like domain"/>
    <property type="match status" value="1"/>
</dbReference>